<comment type="similarity">
    <text evidence="1">Belongs to the disease resistance NB-LRR family.</text>
</comment>
<evidence type="ECO:0000256" key="5">
    <source>
        <dbReference type="ARBA" id="ARBA00022821"/>
    </source>
</evidence>
<dbReference type="GO" id="GO:0006952">
    <property type="term" value="P:defense response"/>
    <property type="evidence" value="ECO:0007669"/>
    <property type="project" value="UniProtKB-KW"/>
</dbReference>
<evidence type="ECO:0000256" key="3">
    <source>
        <dbReference type="ARBA" id="ARBA00022737"/>
    </source>
</evidence>
<evidence type="ECO:0000256" key="1">
    <source>
        <dbReference type="ARBA" id="ARBA00008894"/>
    </source>
</evidence>
<name>A0A9R0YZD2_TRITD</name>
<keyword evidence="4" id="KW-0547">Nucleotide-binding</keyword>
<evidence type="ECO:0000313" key="7">
    <source>
        <dbReference type="EMBL" id="VAI68490.1"/>
    </source>
</evidence>
<keyword evidence="5" id="KW-0611">Plant defense</keyword>
<evidence type="ECO:0000259" key="6">
    <source>
        <dbReference type="Pfam" id="PF18052"/>
    </source>
</evidence>
<dbReference type="Pfam" id="PF18052">
    <property type="entry name" value="Rx_N"/>
    <property type="match status" value="1"/>
</dbReference>
<dbReference type="OMA" id="FMICIDD"/>
<dbReference type="Gene3D" id="1.20.5.4130">
    <property type="match status" value="1"/>
</dbReference>
<reference evidence="7 8" key="1">
    <citation type="submission" date="2017-09" db="EMBL/GenBank/DDBJ databases">
        <authorList>
            <consortium name="International Durum Wheat Genome Sequencing Consortium (IDWGSC)"/>
            <person name="Milanesi L."/>
        </authorList>
    </citation>
    <scope>NUCLEOTIDE SEQUENCE [LARGE SCALE GENOMIC DNA]</scope>
    <source>
        <strain evidence="8">cv. Svevo</strain>
    </source>
</reference>
<dbReference type="CDD" id="cd14798">
    <property type="entry name" value="RX-CC_like"/>
    <property type="match status" value="1"/>
</dbReference>
<keyword evidence="8" id="KW-1185">Reference proteome</keyword>
<evidence type="ECO:0000256" key="2">
    <source>
        <dbReference type="ARBA" id="ARBA00022614"/>
    </source>
</evidence>
<accession>A0A9R0YZD2</accession>
<dbReference type="GO" id="GO:0000166">
    <property type="term" value="F:nucleotide binding"/>
    <property type="evidence" value="ECO:0007669"/>
    <property type="project" value="UniProtKB-KW"/>
</dbReference>
<dbReference type="EMBL" id="LT934123">
    <property type="protein sequence ID" value="VAI68490.1"/>
    <property type="molecule type" value="Genomic_DNA"/>
</dbReference>
<dbReference type="InterPro" id="IPR038005">
    <property type="entry name" value="RX-like_CC"/>
</dbReference>
<dbReference type="PANTHER" id="PTHR19338">
    <property type="entry name" value="TRANSLOCASE OF INNER MITOCHONDRIAL MEMBRANE 13 HOMOLOG"/>
    <property type="match status" value="1"/>
</dbReference>
<gene>
    <name evidence="7" type="ORF">TRITD_7Av1G003620</name>
</gene>
<dbReference type="Proteomes" id="UP000324705">
    <property type="component" value="Chromosome 7A"/>
</dbReference>
<dbReference type="AlphaFoldDB" id="A0A9R0YZD2"/>
<keyword evidence="3" id="KW-0677">Repeat</keyword>
<dbReference type="Gramene" id="TRITD7Av1G003620.1">
    <property type="protein sequence ID" value="TRITD7Av1G003620.1"/>
    <property type="gene ID" value="TRITD7Av1G003620"/>
</dbReference>
<proteinExistence type="inferred from homology"/>
<keyword evidence="2" id="KW-0433">Leucine-rich repeat</keyword>
<feature type="domain" description="Disease resistance N-terminal" evidence="6">
    <location>
        <begin position="12"/>
        <end position="94"/>
    </location>
</feature>
<dbReference type="InterPro" id="IPR041118">
    <property type="entry name" value="Rx_N"/>
</dbReference>
<organism evidence="7 8">
    <name type="scientific">Triticum turgidum subsp. durum</name>
    <name type="common">Durum wheat</name>
    <name type="synonym">Triticum durum</name>
    <dbReference type="NCBI Taxonomy" id="4567"/>
    <lineage>
        <taxon>Eukaryota</taxon>
        <taxon>Viridiplantae</taxon>
        <taxon>Streptophyta</taxon>
        <taxon>Embryophyta</taxon>
        <taxon>Tracheophyta</taxon>
        <taxon>Spermatophyta</taxon>
        <taxon>Magnoliopsida</taxon>
        <taxon>Liliopsida</taxon>
        <taxon>Poales</taxon>
        <taxon>Poaceae</taxon>
        <taxon>BOP clade</taxon>
        <taxon>Pooideae</taxon>
        <taxon>Triticodae</taxon>
        <taxon>Triticeae</taxon>
        <taxon>Triticinae</taxon>
        <taxon>Triticum</taxon>
    </lineage>
</organism>
<protein>
    <recommendedName>
        <fullName evidence="6">Disease resistance N-terminal domain-containing protein</fullName>
    </recommendedName>
</protein>
<evidence type="ECO:0000256" key="4">
    <source>
        <dbReference type="ARBA" id="ARBA00022741"/>
    </source>
</evidence>
<evidence type="ECO:0000313" key="8">
    <source>
        <dbReference type="Proteomes" id="UP000324705"/>
    </source>
</evidence>
<sequence>MKEALVSAATGALQPVLGKLAALLSDDSKLSHGVRSEVELHTSELAAIEAFVLMKSTEEDPSTQDKAWMKEVRELSYDIEDDLDELMAPVGGDKPPAKPNGFMDKIKVMLDRTKAHHQIVKAIDELKKKQLVHVAKRYKIH</sequence>
<dbReference type="PANTHER" id="PTHR19338:SF42">
    <property type="entry name" value="RX N-TERMINAL DOMAIN-CONTAINING PROTEIN"/>
    <property type="match status" value="1"/>
</dbReference>